<feature type="transmembrane region" description="Helical" evidence="8">
    <location>
        <begin position="382"/>
        <end position="399"/>
    </location>
</feature>
<dbReference type="GO" id="GO:0015297">
    <property type="term" value="F:antiporter activity"/>
    <property type="evidence" value="ECO:0007669"/>
    <property type="project" value="InterPro"/>
</dbReference>
<proteinExistence type="inferred from homology"/>
<dbReference type="PIRSF" id="PIRSF006603">
    <property type="entry name" value="DinF"/>
    <property type="match status" value="1"/>
</dbReference>
<feature type="transmembrane region" description="Helical" evidence="8">
    <location>
        <begin position="193"/>
        <end position="212"/>
    </location>
</feature>
<feature type="transmembrane region" description="Helical" evidence="8">
    <location>
        <begin position="92"/>
        <end position="114"/>
    </location>
</feature>
<evidence type="ECO:0000256" key="1">
    <source>
        <dbReference type="ARBA" id="ARBA00004651"/>
    </source>
</evidence>
<keyword evidence="6 8" id="KW-1133">Transmembrane helix</keyword>
<organism evidence="9 10">
    <name type="scientific">Niallia endozanthoxylica</name>
    <dbReference type="NCBI Taxonomy" id="2036016"/>
    <lineage>
        <taxon>Bacteria</taxon>
        <taxon>Bacillati</taxon>
        <taxon>Bacillota</taxon>
        <taxon>Bacilli</taxon>
        <taxon>Bacillales</taxon>
        <taxon>Bacillaceae</taxon>
        <taxon>Niallia</taxon>
    </lineage>
</organism>
<evidence type="ECO:0000313" key="10">
    <source>
        <dbReference type="Proteomes" id="UP000326671"/>
    </source>
</evidence>
<gene>
    <name evidence="9" type="ORF">F4V44_12340</name>
</gene>
<evidence type="ECO:0000256" key="8">
    <source>
        <dbReference type="SAM" id="Phobius"/>
    </source>
</evidence>
<dbReference type="OrthoDB" id="9776324at2"/>
<feature type="transmembrane region" description="Helical" evidence="8">
    <location>
        <begin position="233"/>
        <end position="260"/>
    </location>
</feature>
<evidence type="ECO:0000313" key="9">
    <source>
        <dbReference type="EMBL" id="KAA9023919.1"/>
    </source>
</evidence>
<feature type="transmembrane region" description="Helical" evidence="8">
    <location>
        <begin position="168"/>
        <end position="187"/>
    </location>
</feature>
<keyword evidence="7 8" id="KW-0472">Membrane</keyword>
<dbReference type="RefSeq" id="WP_150440319.1">
    <property type="nucleotide sequence ID" value="NZ_VYKL01000018.1"/>
</dbReference>
<feature type="transmembrane region" description="Helical" evidence="8">
    <location>
        <begin position="411"/>
        <end position="431"/>
    </location>
</feature>
<feature type="transmembrane region" description="Helical" evidence="8">
    <location>
        <begin position="280"/>
        <end position="300"/>
    </location>
</feature>
<feature type="transmembrane region" description="Helical" evidence="8">
    <location>
        <begin position="47"/>
        <end position="71"/>
    </location>
</feature>
<feature type="transmembrane region" description="Helical" evidence="8">
    <location>
        <begin position="312"/>
        <end position="334"/>
    </location>
</feature>
<dbReference type="PANTHER" id="PTHR43549:SF3">
    <property type="entry name" value="MULTIDRUG RESISTANCE PROTEIN YPNP-RELATED"/>
    <property type="match status" value="1"/>
</dbReference>
<name>A0A5J5HQE7_9BACI</name>
<protein>
    <submittedName>
        <fullName evidence="9">MATE family efflux transporter</fullName>
    </submittedName>
</protein>
<evidence type="ECO:0000256" key="5">
    <source>
        <dbReference type="ARBA" id="ARBA00022692"/>
    </source>
</evidence>
<keyword evidence="4" id="KW-1003">Cell membrane</keyword>
<evidence type="ECO:0000256" key="2">
    <source>
        <dbReference type="ARBA" id="ARBA00010199"/>
    </source>
</evidence>
<evidence type="ECO:0000256" key="4">
    <source>
        <dbReference type="ARBA" id="ARBA00022475"/>
    </source>
</evidence>
<keyword evidence="3" id="KW-0813">Transport</keyword>
<dbReference type="Proteomes" id="UP000326671">
    <property type="component" value="Unassembled WGS sequence"/>
</dbReference>
<accession>A0A5J5HQE7</accession>
<dbReference type="GO" id="GO:0005886">
    <property type="term" value="C:plasma membrane"/>
    <property type="evidence" value="ECO:0007669"/>
    <property type="project" value="UniProtKB-SubCell"/>
</dbReference>
<sequence>MPQHDFTKGSVRRQLIAFAGPIMLTNLLQVSYQFIDSLWVGNLLGANALGAVTISSTVVVTILAFILGINNATLTILSQQKGMNSDNGLKKYVNAFVVLLTTLSFVLGMFGFFFSEKLLRFLNTPTEMLQEATIYLQINFLGILFIMGYNFIGTVLRALGDSKTPLKFVFVAVVLNAVLDPLFIAVFHWGIQGAAYATVLAQGISFLMALIYTFRNKLVPFSRPRLPSREEIWLILTLGIPSGLQMMVIYAGITAILTVVNSFDGAVVAGFGASQRIDSLITIPAMTLGTAVNSMAGQNIGANQWDRVRQIAIYGAIYNVVIMLVIASIVFLFAEVLMRLFVQETETVVFGSDYLKIIAFFYPFIGLNFILNGIVRAAGAMYSVLILNVLSFWLLRYPLTYLCSHLIGQNGIAFGMGISFIISSIFSFSYYRWGGWRKKELFAA</sequence>
<comment type="caution">
    <text evidence="9">The sequence shown here is derived from an EMBL/GenBank/DDBJ whole genome shotgun (WGS) entry which is preliminary data.</text>
</comment>
<dbReference type="InterPro" id="IPR052031">
    <property type="entry name" value="Membrane_Transporter-Flippase"/>
</dbReference>
<dbReference type="PANTHER" id="PTHR43549">
    <property type="entry name" value="MULTIDRUG RESISTANCE PROTEIN YPNP-RELATED"/>
    <property type="match status" value="1"/>
</dbReference>
<feature type="transmembrane region" description="Helical" evidence="8">
    <location>
        <begin position="134"/>
        <end position="156"/>
    </location>
</feature>
<comment type="similarity">
    <text evidence="2">Belongs to the multi antimicrobial extrusion (MATE) (TC 2.A.66.1) family.</text>
</comment>
<reference evidence="9 10" key="1">
    <citation type="submission" date="2019-09" db="EMBL/GenBank/DDBJ databases">
        <title>Whole genome sequences of isolates from the Mars Exploration Rovers.</title>
        <authorList>
            <person name="Seuylemezian A."/>
            <person name="Vaishampayan P."/>
        </authorList>
    </citation>
    <scope>NUCLEOTIDE SEQUENCE [LARGE SCALE GENOMIC DNA]</scope>
    <source>
        <strain evidence="9 10">MER_TA_151</strain>
    </source>
</reference>
<evidence type="ECO:0000256" key="6">
    <source>
        <dbReference type="ARBA" id="ARBA00022989"/>
    </source>
</evidence>
<keyword evidence="5 8" id="KW-0812">Transmembrane</keyword>
<evidence type="ECO:0000256" key="7">
    <source>
        <dbReference type="ARBA" id="ARBA00023136"/>
    </source>
</evidence>
<dbReference type="Pfam" id="PF01554">
    <property type="entry name" value="MatE"/>
    <property type="match status" value="2"/>
</dbReference>
<feature type="transmembrane region" description="Helical" evidence="8">
    <location>
        <begin position="15"/>
        <end position="35"/>
    </location>
</feature>
<dbReference type="GO" id="GO:0042910">
    <property type="term" value="F:xenobiotic transmembrane transporter activity"/>
    <property type="evidence" value="ECO:0007669"/>
    <property type="project" value="InterPro"/>
</dbReference>
<dbReference type="NCBIfam" id="TIGR00797">
    <property type="entry name" value="matE"/>
    <property type="match status" value="1"/>
</dbReference>
<evidence type="ECO:0000256" key="3">
    <source>
        <dbReference type="ARBA" id="ARBA00022448"/>
    </source>
</evidence>
<feature type="transmembrane region" description="Helical" evidence="8">
    <location>
        <begin position="354"/>
        <end position="375"/>
    </location>
</feature>
<dbReference type="CDD" id="cd13138">
    <property type="entry name" value="MATE_yoeA_like"/>
    <property type="match status" value="1"/>
</dbReference>
<dbReference type="InterPro" id="IPR048279">
    <property type="entry name" value="MdtK-like"/>
</dbReference>
<dbReference type="EMBL" id="VYKL01000018">
    <property type="protein sequence ID" value="KAA9023919.1"/>
    <property type="molecule type" value="Genomic_DNA"/>
</dbReference>
<keyword evidence="10" id="KW-1185">Reference proteome</keyword>
<dbReference type="AlphaFoldDB" id="A0A5J5HQE7"/>
<comment type="subcellular location">
    <subcellularLocation>
        <location evidence="1">Cell membrane</location>
        <topology evidence="1">Multi-pass membrane protein</topology>
    </subcellularLocation>
</comment>
<dbReference type="InterPro" id="IPR002528">
    <property type="entry name" value="MATE_fam"/>
</dbReference>